<dbReference type="InterPro" id="IPR013103">
    <property type="entry name" value="RVT_2"/>
</dbReference>
<protein>
    <recommendedName>
        <fullName evidence="3">Integrase catalytic domain-containing protein</fullName>
    </recommendedName>
</protein>
<feature type="compositionally biased region" description="Low complexity" evidence="2">
    <location>
        <begin position="23"/>
        <end position="36"/>
    </location>
</feature>
<feature type="compositionally biased region" description="Low complexity" evidence="2">
    <location>
        <begin position="189"/>
        <end position="200"/>
    </location>
</feature>
<dbReference type="InterPro" id="IPR001584">
    <property type="entry name" value="Integrase_cat-core"/>
</dbReference>
<dbReference type="Proteomes" id="UP001217918">
    <property type="component" value="Unassembled WGS sequence"/>
</dbReference>
<dbReference type="Gene3D" id="3.30.420.10">
    <property type="entry name" value="Ribonuclease H-like superfamily/Ribonuclease H"/>
    <property type="match status" value="1"/>
</dbReference>
<dbReference type="InterPro" id="IPR036397">
    <property type="entry name" value="RNaseH_sf"/>
</dbReference>
<dbReference type="Pfam" id="PF07727">
    <property type="entry name" value="RVT_2"/>
    <property type="match status" value="1"/>
</dbReference>
<feature type="domain" description="Integrase catalytic" evidence="3">
    <location>
        <begin position="584"/>
        <end position="758"/>
    </location>
</feature>
<feature type="compositionally biased region" description="Basic and acidic residues" evidence="2">
    <location>
        <begin position="856"/>
        <end position="865"/>
    </location>
</feature>
<dbReference type="GO" id="GO:0003723">
    <property type="term" value="F:RNA binding"/>
    <property type="evidence" value="ECO:0007669"/>
    <property type="project" value="UniProtKB-KW"/>
</dbReference>
<feature type="compositionally biased region" description="Low complexity" evidence="2">
    <location>
        <begin position="84"/>
        <end position="96"/>
    </location>
</feature>
<dbReference type="CDD" id="cd09272">
    <property type="entry name" value="RNase_HI_RT_Ty1"/>
    <property type="match status" value="1"/>
</dbReference>
<feature type="compositionally biased region" description="Polar residues" evidence="2">
    <location>
        <begin position="1147"/>
        <end position="1160"/>
    </location>
</feature>
<feature type="region of interest" description="Disordered" evidence="2">
    <location>
        <begin position="164"/>
        <end position="201"/>
    </location>
</feature>
<feature type="region of interest" description="Disordered" evidence="2">
    <location>
        <begin position="23"/>
        <end position="61"/>
    </location>
</feature>
<feature type="region of interest" description="Disordered" evidence="2">
    <location>
        <begin position="79"/>
        <end position="143"/>
    </location>
</feature>
<dbReference type="PANTHER" id="PTHR11439">
    <property type="entry name" value="GAG-POL-RELATED RETROTRANSPOSON"/>
    <property type="match status" value="1"/>
</dbReference>
<dbReference type="PROSITE" id="PS50994">
    <property type="entry name" value="INTEGRASE"/>
    <property type="match status" value="1"/>
</dbReference>
<dbReference type="PANTHER" id="PTHR11439:SF467">
    <property type="entry name" value="INTEGRASE CATALYTIC DOMAIN-CONTAINING PROTEIN"/>
    <property type="match status" value="1"/>
</dbReference>
<dbReference type="SUPFAM" id="SSF53098">
    <property type="entry name" value="Ribonuclease H-like"/>
    <property type="match status" value="1"/>
</dbReference>
<keyword evidence="5" id="KW-1185">Reference proteome</keyword>
<feature type="region of interest" description="Disordered" evidence="2">
    <location>
        <begin position="845"/>
        <end position="871"/>
    </location>
</feature>
<dbReference type="Pfam" id="PF00665">
    <property type="entry name" value="rve"/>
    <property type="match status" value="1"/>
</dbReference>
<evidence type="ECO:0000256" key="2">
    <source>
        <dbReference type="SAM" id="MobiDB-lite"/>
    </source>
</evidence>
<evidence type="ECO:0000313" key="5">
    <source>
        <dbReference type="Proteomes" id="UP001217918"/>
    </source>
</evidence>
<dbReference type="InterPro" id="IPR012337">
    <property type="entry name" value="RNaseH-like_sf"/>
</dbReference>
<dbReference type="InterPro" id="IPR054722">
    <property type="entry name" value="PolX-like_BBD"/>
</dbReference>
<evidence type="ECO:0000259" key="3">
    <source>
        <dbReference type="PROSITE" id="PS50994"/>
    </source>
</evidence>
<organism evidence="4 5">
    <name type="scientific">Phyllachora maydis</name>
    <dbReference type="NCBI Taxonomy" id="1825666"/>
    <lineage>
        <taxon>Eukaryota</taxon>
        <taxon>Fungi</taxon>
        <taxon>Dikarya</taxon>
        <taxon>Ascomycota</taxon>
        <taxon>Pezizomycotina</taxon>
        <taxon>Sordariomycetes</taxon>
        <taxon>Sordariomycetidae</taxon>
        <taxon>Phyllachorales</taxon>
        <taxon>Phyllachoraceae</taxon>
        <taxon>Phyllachora</taxon>
    </lineage>
</organism>
<proteinExistence type="predicted"/>
<dbReference type="EMBL" id="JAQQPM010000003">
    <property type="protein sequence ID" value="KAK2069806.1"/>
    <property type="molecule type" value="Genomic_DNA"/>
</dbReference>
<evidence type="ECO:0000313" key="4">
    <source>
        <dbReference type="EMBL" id="KAK2069806.1"/>
    </source>
</evidence>
<evidence type="ECO:0000256" key="1">
    <source>
        <dbReference type="ARBA" id="ARBA00022884"/>
    </source>
</evidence>
<comment type="caution">
    <text evidence="4">The sequence shown here is derived from an EMBL/GenBank/DDBJ whole genome shotgun (WGS) entry which is preliminary data.</text>
</comment>
<reference evidence="4" key="1">
    <citation type="journal article" date="2023" name="Mol. Plant Microbe Interact.">
        <title>Elucidating the Obligate Nature and Biological Capacity of an Invasive Fungal Corn Pathogen.</title>
        <authorList>
            <person name="MacCready J.S."/>
            <person name="Roggenkamp E.M."/>
            <person name="Gdanetz K."/>
            <person name="Chilvers M.I."/>
        </authorList>
    </citation>
    <scope>NUCLEOTIDE SEQUENCE</scope>
    <source>
        <strain evidence="4">PM02</strain>
    </source>
</reference>
<sequence>MANILEESRNPAIEAYRAAYMANSSNSTPNSNSNPSKKGKNKKKGKKKASYNIKGQNYSAKSAEQASFILGSYNLAIEEEEESNSSSNSSSSSDSNTQLAQLLALKGYKKRKDFKGKGLKTSSNNKAKYKDNQPRRRPRDPALYNSWLYNTGSIDHISNSKEQFTTFTPNTGYPKKPENVEEEGEESDSSSNSSSSSDSDTQLAQLLALKGYKKRKDFKGKGLKTSSNNKAKYKDNKPRRRPRDPALYNSWLYDTGSTDHISNSKERFTTFTPNTGQLRPINTGNGPVSPAGIGSITLEVLSRKAPPTYTKLVLDNVLYLPNIDINIVSRVRNYDSGGCLIKETLYRGDRRYIAVLDFKKSGFFLDVKGSSKPILHANFAFPLGLSSYTTKSIEPQRNKIVVEIPSNSIRKEDYRPIIEDAIVSKAIEPNKRYKLRNSPAKGTTLEGIGPSLRGKRPRRPVKPLATAQAPYRSPYETREPKPLTGTRDLPRVLREPVIEGNKVEKAISSPTLKEPNIGQRDYYNLLNLAKLWHVRLGHIGLRLLKKTSSITKGLPNFDKIKEADFHCSSYDRGKVVRRVSKALIPNLPRVLDSIKGDTVKIRPRPYNRNPIVLLLVDRKSRYRWVFNLPNKSGPIVANAIKGFFRGLRNGFSRYPTKFHFDRGTEITDLLTTWLAKRGIKFSTSAPYIQEQNGLVERLVRVILDLNSIAITNKETTPFQALFDKLEPSIPHIPNLERYRAIGARGEAIIPLEKRSKSLKFTSRTEECKLLVVLGSKTYLVCIPSRRAVLKTSTVKFIEDNTVLSQPTNNTALKGELVDLDLDLEGAISPDPSNLNTEKPISIEIGPSKLEPYKSSSDSKLDEPLPDKPINPVIVESTRPTISIRKPELPEAFPQTIEPILTPKPIELITCRNVLKVKKDAKNRPIKYKSRLVARGFIQVEGLDYTITYASTSIPPTWRILLAIGAVLDWEIEQADFIGAFLNSALREEIYMEIPEGLLDLAASNKAIYKLLLKYGYNPSTPNIIKLSKALYSLKQSPREWQDKLKILFKSLGYLPLISDLGVFYNAKTCHFIVTYIDNCLFIGPNIGYITDLKKRLNKYLNSTKDYSICFSYNGNTVADLGPKLSNKSNITTKLSRDFHSKEGPRPLTTTSTTIVDSRNSKGSSRTSIINSSLVPIGFSNSDFTGDKATSKSTYGYLYKLAGRPISWKTKRATTIALSTLEAETNGLTEAIREVQWIIGLFSELHRPIDYPITLYGDNQGSITVANDPALHARTKHTLLKFRYVKEQVKAKIVTIIYLNTKLLSRKAPPTYTKLVFDNVLYLPNININIISRVRHYNSGGCLIKETLYRGNRRYIAILDFKKSGFFLNVKGSSKPILHANFAFPLGLSSETEQQTHEKVGAAV</sequence>
<accession>A0AAD9I2E7</accession>
<dbReference type="Pfam" id="PF22936">
    <property type="entry name" value="Pol_BBD"/>
    <property type="match status" value="1"/>
</dbReference>
<feature type="region of interest" description="Disordered" evidence="2">
    <location>
        <begin position="1137"/>
        <end position="1160"/>
    </location>
</feature>
<feature type="region of interest" description="Disordered" evidence="2">
    <location>
        <begin position="436"/>
        <end position="487"/>
    </location>
</feature>
<feature type="region of interest" description="Disordered" evidence="2">
    <location>
        <begin position="217"/>
        <end position="249"/>
    </location>
</feature>
<gene>
    <name evidence="4" type="ORF">P8C59_004353</name>
</gene>
<dbReference type="GO" id="GO:0005634">
    <property type="term" value="C:nucleus"/>
    <property type="evidence" value="ECO:0007669"/>
    <property type="project" value="UniProtKB-ARBA"/>
</dbReference>
<feature type="compositionally biased region" description="Basic residues" evidence="2">
    <location>
        <begin position="107"/>
        <end position="118"/>
    </location>
</feature>
<feature type="compositionally biased region" description="Basic residues" evidence="2">
    <location>
        <begin position="37"/>
        <end position="49"/>
    </location>
</feature>
<dbReference type="GO" id="GO:0015074">
    <property type="term" value="P:DNA integration"/>
    <property type="evidence" value="ECO:0007669"/>
    <property type="project" value="InterPro"/>
</dbReference>
<name>A0AAD9I2E7_9PEZI</name>
<keyword evidence="1" id="KW-0694">RNA-binding</keyword>